<dbReference type="NCBIfam" id="TIGR02243">
    <property type="entry name" value="putative baseplate assembly protein"/>
    <property type="match status" value="1"/>
</dbReference>
<gene>
    <name evidence="2" type="ORF">D5S19_16095</name>
</gene>
<protein>
    <submittedName>
        <fullName evidence="2">Putative baseplate assembly protein</fullName>
    </submittedName>
</protein>
<reference evidence="2 3" key="1">
    <citation type="submission" date="2018-09" db="EMBL/GenBank/DDBJ databases">
        <title>YIM PH 21725 draft genome.</title>
        <authorList>
            <person name="Miao C."/>
        </authorList>
    </citation>
    <scope>NUCLEOTIDE SEQUENCE [LARGE SCALE GENOMIC DNA]</scope>
    <source>
        <strain evidence="3">YIM PH21725</strain>
    </source>
</reference>
<evidence type="ECO:0000313" key="2">
    <source>
        <dbReference type="EMBL" id="RJQ84784.1"/>
    </source>
</evidence>
<organism evidence="2 3">
    <name type="scientific">Amycolatopsis panacis</name>
    <dbReference type="NCBI Taxonomy" id="2340917"/>
    <lineage>
        <taxon>Bacteria</taxon>
        <taxon>Bacillati</taxon>
        <taxon>Actinomycetota</taxon>
        <taxon>Actinomycetes</taxon>
        <taxon>Pseudonocardiales</taxon>
        <taxon>Pseudonocardiaceae</taxon>
        <taxon>Amycolatopsis</taxon>
    </lineage>
</organism>
<accession>A0A419I3P2</accession>
<proteinExistence type="predicted"/>
<dbReference type="EMBL" id="QZFV01000084">
    <property type="protein sequence ID" value="RJQ84784.1"/>
    <property type="molecule type" value="Genomic_DNA"/>
</dbReference>
<dbReference type="InterPro" id="IPR011749">
    <property type="entry name" value="CHP02243"/>
</dbReference>
<evidence type="ECO:0000256" key="1">
    <source>
        <dbReference type="SAM" id="MobiDB-lite"/>
    </source>
</evidence>
<sequence>MIDCTDERRRAEVRARERNGIDAVSVSDDRRTLTVLFFGKAPEDLAPVNFRIDGGRRITGIVVVAAELCVSDDPDFADGVRLRVDRPGDLSTYRLCVVEAGPVGNPGTKPYPGFDPRYACVDFTFTSCDDLDCAPADDCPQQTVPEPEIDYLSKDYASFRQLMLDRLSLTMPAWTERHVPDVGITLVELLAYEGDRLGYQQDAVGTEAYLDTARLRVSVRRHARLVDYFMHDGCSARAWVCLEADEQAELPEGAFRFASLPDGVLLDEGPVLQESDLERPGMPRYEMFEPVHTEPLQLRPAHNRISLWTWGDQECRLPKGATSATLADPDRALRLTAGDVLVFEEVVGAKTGLPADADHTHRQAVRLTSVTETTDELYCRSLIEVTWAREDALAFSLCVNARGGVDCTEYEVGVARGNVVLVEHGARIDWCGDAPEHHDVPPPEGTEPGCPDPVDFGCPDEARPARRPGYPPLPVRFRPELKHRPVTQSAPFPLPADVAAAQARWLVALPDRVRARLTRLWRAGGPLSDVDFEFVATVFGAKLVEKIDLRTHPRRALRYLLARFGDLLETKLARVRQLIDRARAGYVLTEANEGWEIGQSWGGDEGAALDENSSAFRGAAGPATQPDPRAALPAVTVTDRHGEIWLPRRDLLDSGPADRDFVGELDDEGAVVLRFGDGRNGAEYPLGGTLTASLRVGTGVAGNVGREAINRIVLCRVSVGGIRVVRNPLPANGGADPEPVSEVRARAPQEARHRLLRAITAEDYATLAGQTPGVQRAAADLRWTGSWYEAQVGVDPLGAEVASEWLLDEVRAGLYPYRRIGHDLAVSSATLVPLDLVVHVEVRPEYLAAHVRVAVRRVLAAFFAPDNLTFGTPVRISQVVAVVASVPGVRHAEVTKLQRLFGPPGTALDTGVLPIGPLEVAQLDDDPSRPENGRLTLDLAGGR</sequence>
<evidence type="ECO:0000313" key="3">
    <source>
        <dbReference type="Proteomes" id="UP000285112"/>
    </source>
</evidence>
<keyword evidence="3" id="KW-1185">Reference proteome</keyword>
<feature type="region of interest" description="Disordered" evidence="1">
    <location>
        <begin position="923"/>
        <end position="943"/>
    </location>
</feature>
<comment type="caution">
    <text evidence="2">The sequence shown here is derived from an EMBL/GenBank/DDBJ whole genome shotgun (WGS) entry which is preliminary data.</text>
</comment>
<dbReference type="Proteomes" id="UP000285112">
    <property type="component" value="Unassembled WGS sequence"/>
</dbReference>
<dbReference type="OrthoDB" id="9027184at2"/>
<dbReference type="RefSeq" id="WP_120024163.1">
    <property type="nucleotide sequence ID" value="NZ_QZFV01000084.1"/>
</dbReference>
<dbReference type="AlphaFoldDB" id="A0A419I3P2"/>
<name>A0A419I3P2_9PSEU</name>